<proteinExistence type="predicted"/>
<dbReference type="Gene3D" id="1.20.1280.50">
    <property type="match status" value="1"/>
</dbReference>
<organism evidence="3 4">
    <name type="scientific">Corchorus olitorius</name>
    <dbReference type="NCBI Taxonomy" id="93759"/>
    <lineage>
        <taxon>Eukaryota</taxon>
        <taxon>Viridiplantae</taxon>
        <taxon>Streptophyta</taxon>
        <taxon>Embryophyta</taxon>
        <taxon>Tracheophyta</taxon>
        <taxon>Spermatophyta</taxon>
        <taxon>Magnoliopsida</taxon>
        <taxon>eudicotyledons</taxon>
        <taxon>Gunneridae</taxon>
        <taxon>Pentapetalae</taxon>
        <taxon>rosids</taxon>
        <taxon>malvids</taxon>
        <taxon>Malvales</taxon>
        <taxon>Malvaceae</taxon>
        <taxon>Grewioideae</taxon>
        <taxon>Apeibeae</taxon>
        <taxon>Corchorus</taxon>
    </lineage>
</organism>
<gene>
    <name evidence="3" type="ORF">COLO4_09612</name>
</gene>
<dbReference type="PROSITE" id="PS50181">
    <property type="entry name" value="FBOX"/>
    <property type="match status" value="1"/>
</dbReference>
<dbReference type="OrthoDB" id="1919832at2759"/>
<keyword evidence="4" id="KW-1185">Reference proteome</keyword>
<dbReference type="InterPro" id="IPR001810">
    <property type="entry name" value="F-box_dom"/>
</dbReference>
<feature type="region of interest" description="Disordered" evidence="1">
    <location>
        <begin position="207"/>
        <end position="232"/>
    </location>
</feature>
<name>A0A1R3KBK6_9ROSI</name>
<dbReference type="CDD" id="cd22160">
    <property type="entry name" value="F-box_AtFBL13-like"/>
    <property type="match status" value="1"/>
</dbReference>
<dbReference type="SUPFAM" id="SSF81383">
    <property type="entry name" value="F-box domain"/>
    <property type="match status" value="1"/>
</dbReference>
<comment type="caution">
    <text evidence="3">The sequence shown here is derived from an EMBL/GenBank/DDBJ whole genome shotgun (WGS) entry which is preliminary data.</text>
</comment>
<feature type="domain" description="F-box" evidence="2">
    <location>
        <begin position="21"/>
        <end position="58"/>
    </location>
</feature>
<accession>A0A1R3KBK6</accession>
<evidence type="ECO:0000313" key="3">
    <source>
        <dbReference type="EMBL" id="OMP04487.1"/>
    </source>
</evidence>
<dbReference type="InterPro" id="IPR050232">
    <property type="entry name" value="FBL13/AtMIF1-like"/>
</dbReference>
<sequence>MDSSSKSKILKQQHDDFGDPGDRISELPIEILLHILSYLPTMKKIVSTSALSRKWKSLWTLSPTFNLNYDSGEGEELHHISLDSVQKDLELIPKSASIGTFRLRFSMLSHASNTRISIPTLQRLSVCFNDTKHIFLRIHSPNLRSFKLSCSPFKIELCHLPSLAEADLDIKPCGNQQQILHHARGTRELIDRICHVKSLKLSHSTLQSPLLKSSSKRNENVDRTGPKQAQRL</sequence>
<evidence type="ECO:0000313" key="4">
    <source>
        <dbReference type="Proteomes" id="UP000187203"/>
    </source>
</evidence>
<reference evidence="4" key="1">
    <citation type="submission" date="2013-09" db="EMBL/GenBank/DDBJ databases">
        <title>Corchorus olitorius genome sequencing.</title>
        <authorList>
            <person name="Alam M."/>
            <person name="Haque M.S."/>
            <person name="Islam M.S."/>
            <person name="Emdad E.M."/>
            <person name="Islam M.M."/>
            <person name="Ahmed B."/>
            <person name="Halim A."/>
            <person name="Hossen Q.M.M."/>
            <person name="Hossain M.Z."/>
            <person name="Ahmed R."/>
            <person name="Khan M.M."/>
            <person name="Islam R."/>
            <person name="Rashid M.M."/>
            <person name="Khan S.A."/>
            <person name="Rahman M.S."/>
            <person name="Alam M."/>
            <person name="Yahiya A.S."/>
            <person name="Khan M.S."/>
            <person name="Azam M.S."/>
            <person name="Haque T."/>
            <person name="Lashkar M.Z.H."/>
            <person name="Akhand A.I."/>
            <person name="Morshed G."/>
            <person name="Roy S."/>
            <person name="Uddin K.S."/>
            <person name="Rabeya T."/>
            <person name="Hossain A.S."/>
            <person name="Chowdhury A."/>
            <person name="Snigdha A.R."/>
            <person name="Mortoza M.S."/>
            <person name="Matin S.A."/>
            <person name="Hoque S.M.E."/>
            <person name="Islam M.K."/>
            <person name="Roy D.K."/>
            <person name="Haider R."/>
            <person name="Moosa M.M."/>
            <person name="Elias S.M."/>
            <person name="Hasan A.M."/>
            <person name="Jahan S."/>
            <person name="Shafiuddin M."/>
            <person name="Mahmood N."/>
            <person name="Shommy N.S."/>
        </authorList>
    </citation>
    <scope>NUCLEOTIDE SEQUENCE [LARGE SCALE GENOMIC DNA]</scope>
    <source>
        <strain evidence="4">cv. O-4</strain>
    </source>
</reference>
<feature type="compositionally biased region" description="Basic and acidic residues" evidence="1">
    <location>
        <begin position="12"/>
        <end position="21"/>
    </location>
</feature>
<dbReference type="InterPro" id="IPR036047">
    <property type="entry name" value="F-box-like_dom_sf"/>
</dbReference>
<dbReference type="PANTHER" id="PTHR31900:SF34">
    <property type="entry name" value="EMB|CAB62440.1-RELATED"/>
    <property type="match status" value="1"/>
</dbReference>
<dbReference type="InterPro" id="IPR053781">
    <property type="entry name" value="F-box_AtFBL13-like"/>
</dbReference>
<dbReference type="PANTHER" id="PTHR31900">
    <property type="entry name" value="F-BOX/RNI SUPERFAMILY PROTEIN-RELATED"/>
    <property type="match status" value="1"/>
</dbReference>
<protein>
    <recommendedName>
        <fullName evidence="2">F-box domain-containing protein</fullName>
    </recommendedName>
</protein>
<dbReference type="SMART" id="SM00256">
    <property type="entry name" value="FBOX"/>
    <property type="match status" value="1"/>
</dbReference>
<dbReference type="Proteomes" id="UP000187203">
    <property type="component" value="Unassembled WGS sequence"/>
</dbReference>
<dbReference type="EMBL" id="AWUE01014252">
    <property type="protein sequence ID" value="OMP04487.1"/>
    <property type="molecule type" value="Genomic_DNA"/>
</dbReference>
<feature type="region of interest" description="Disordered" evidence="1">
    <location>
        <begin position="1"/>
        <end position="21"/>
    </location>
</feature>
<dbReference type="Pfam" id="PF00646">
    <property type="entry name" value="F-box"/>
    <property type="match status" value="1"/>
</dbReference>
<evidence type="ECO:0000256" key="1">
    <source>
        <dbReference type="SAM" id="MobiDB-lite"/>
    </source>
</evidence>
<evidence type="ECO:0000259" key="2">
    <source>
        <dbReference type="PROSITE" id="PS50181"/>
    </source>
</evidence>
<feature type="compositionally biased region" description="Basic and acidic residues" evidence="1">
    <location>
        <begin position="216"/>
        <end position="225"/>
    </location>
</feature>
<dbReference type="AlphaFoldDB" id="A0A1R3KBK6"/>